<protein>
    <submittedName>
        <fullName evidence="2">Uncharacterized protein</fullName>
    </submittedName>
</protein>
<dbReference type="Proteomes" id="UP000716291">
    <property type="component" value="Unassembled WGS sequence"/>
</dbReference>
<accession>A0A9P6XCG2</accession>
<keyword evidence="1" id="KW-0812">Transmembrane</keyword>
<keyword evidence="1" id="KW-1133">Transmembrane helix</keyword>
<feature type="transmembrane region" description="Helical" evidence="1">
    <location>
        <begin position="66"/>
        <end position="85"/>
    </location>
</feature>
<evidence type="ECO:0000256" key="1">
    <source>
        <dbReference type="SAM" id="Phobius"/>
    </source>
</evidence>
<evidence type="ECO:0000313" key="2">
    <source>
        <dbReference type="EMBL" id="KAG1310389.1"/>
    </source>
</evidence>
<name>A0A9P6XCG2_RHIOR</name>
<keyword evidence="1" id="KW-0472">Membrane</keyword>
<sequence>MTQETLSLLSEAYKVCQVQLAKLNVTLPDPDRLASVTTWVGNVWACSPEAVQEVYGFVQELSLTEYSFLSILLMLMALYTVYSMITGTVRWIWGVLYGFVRFSFFVLLTFGIVCCLQYFMEHVPIHSSSGREGILRK</sequence>
<evidence type="ECO:0000313" key="3">
    <source>
        <dbReference type="Proteomes" id="UP000716291"/>
    </source>
</evidence>
<feature type="transmembrane region" description="Helical" evidence="1">
    <location>
        <begin position="91"/>
        <end position="119"/>
    </location>
</feature>
<dbReference type="AlphaFoldDB" id="A0A9P6XCG2"/>
<proteinExistence type="predicted"/>
<keyword evidence="3" id="KW-1185">Reference proteome</keyword>
<gene>
    <name evidence="2" type="ORF">G6F64_004600</name>
</gene>
<dbReference type="EMBL" id="JAANQT010000514">
    <property type="protein sequence ID" value="KAG1310389.1"/>
    <property type="molecule type" value="Genomic_DNA"/>
</dbReference>
<organism evidence="2 3">
    <name type="scientific">Rhizopus oryzae</name>
    <name type="common">Mucormycosis agent</name>
    <name type="synonym">Rhizopus arrhizus var. delemar</name>
    <dbReference type="NCBI Taxonomy" id="64495"/>
    <lineage>
        <taxon>Eukaryota</taxon>
        <taxon>Fungi</taxon>
        <taxon>Fungi incertae sedis</taxon>
        <taxon>Mucoromycota</taxon>
        <taxon>Mucoromycotina</taxon>
        <taxon>Mucoromycetes</taxon>
        <taxon>Mucorales</taxon>
        <taxon>Mucorineae</taxon>
        <taxon>Rhizopodaceae</taxon>
        <taxon>Rhizopus</taxon>
    </lineage>
</organism>
<comment type="caution">
    <text evidence="2">The sequence shown here is derived from an EMBL/GenBank/DDBJ whole genome shotgun (WGS) entry which is preliminary data.</text>
</comment>
<reference evidence="2" key="1">
    <citation type="journal article" date="2020" name="Microb. Genom.">
        <title>Genetic diversity of clinical and environmental Mucorales isolates obtained from an investigation of mucormycosis cases among solid organ transplant recipients.</title>
        <authorList>
            <person name="Nguyen M.H."/>
            <person name="Kaul D."/>
            <person name="Muto C."/>
            <person name="Cheng S.J."/>
            <person name="Richter R.A."/>
            <person name="Bruno V.M."/>
            <person name="Liu G."/>
            <person name="Beyhan S."/>
            <person name="Sundermann A.J."/>
            <person name="Mounaud S."/>
            <person name="Pasculle A.W."/>
            <person name="Nierman W.C."/>
            <person name="Driscoll E."/>
            <person name="Cumbie R."/>
            <person name="Clancy C.J."/>
            <person name="Dupont C.L."/>
        </authorList>
    </citation>
    <scope>NUCLEOTIDE SEQUENCE</scope>
    <source>
        <strain evidence="2">GL11</strain>
    </source>
</reference>